<keyword evidence="2" id="KW-0411">Iron-sulfur</keyword>
<feature type="domain" description="FAD-binding FR-type" evidence="3">
    <location>
        <begin position="2"/>
        <end position="105"/>
    </location>
</feature>
<keyword evidence="2" id="KW-0408">Iron</keyword>
<dbReference type="PROSITE" id="PS51384">
    <property type="entry name" value="FAD_FR"/>
    <property type="match status" value="1"/>
</dbReference>
<dbReference type="KEGG" id="cof:FOZ74_14410"/>
<evidence type="ECO:0000256" key="2">
    <source>
        <dbReference type="ARBA" id="ARBA00022714"/>
    </source>
</evidence>
<dbReference type="AlphaFoldDB" id="A0A5B8RZF3"/>
<name>A0A5B8RZF3_9BURK</name>
<dbReference type="PRINTS" id="PR00410">
    <property type="entry name" value="PHEHYDRXLASE"/>
</dbReference>
<evidence type="ECO:0000313" key="4">
    <source>
        <dbReference type="EMBL" id="QEA14122.1"/>
    </source>
</evidence>
<sequence length="232" mass="25825">MVTRYEVKLLHRRQVAEHTMEFTLEKPGGFEYRAGQFGDLVLPAGSGLDESHAKHGFSFVSAPFEDTLRMATRMRESSAFKQAAARLPEGSRVALLALWGSFTLHKNTRTPALFLTGGIGITPVRSIICQALHEDSGHEISLIYSNRSPEQAAYHAELQQLSREHPRFHYLPVFTASQGHVSAQTLREHGGDIARSICYLSGPMGMVKDMRALLVEAGADEDHIRTEEFEGY</sequence>
<dbReference type="Gene3D" id="3.40.50.80">
    <property type="entry name" value="Nucleotide-binding domain of ferredoxin-NADP reductase (FNR) module"/>
    <property type="match status" value="1"/>
</dbReference>
<keyword evidence="5" id="KW-1185">Reference proteome</keyword>
<dbReference type="PANTHER" id="PTHR47354:SF5">
    <property type="entry name" value="PROTEIN RFBI"/>
    <property type="match status" value="1"/>
</dbReference>
<dbReference type="Gene3D" id="2.40.30.10">
    <property type="entry name" value="Translation factors"/>
    <property type="match status" value="1"/>
</dbReference>
<gene>
    <name evidence="4" type="ORF">FOZ74_14410</name>
</gene>
<dbReference type="SUPFAM" id="SSF63380">
    <property type="entry name" value="Riboflavin synthase domain-like"/>
    <property type="match status" value="1"/>
</dbReference>
<comment type="cofactor">
    <cofactor evidence="1">
        <name>FAD</name>
        <dbReference type="ChEBI" id="CHEBI:57692"/>
    </cofactor>
</comment>
<dbReference type="RefSeq" id="WP_146913703.1">
    <property type="nucleotide sequence ID" value="NZ_CP042344.1"/>
</dbReference>
<dbReference type="CDD" id="cd00322">
    <property type="entry name" value="FNR_like"/>
    <property type="match status" value="1"/>
</dbReference>
<accession>A0A5B8RZF3</accession>
<dbReference type="Proteomes" id="UP000321199">
    <property type="component" value="Chromosome"/>
</dbReference>
<evidence type="ECO:0000313" key="5">
    <source>
        <dbReference type="Proteomes" id="UP000321199"/>
    </source>
</evidence>
<evidence type="ECO:0000259" key="3">
    <source>
        <dbReference type="PROSITE" id="PS51384"/>
    </source>
</evidence>
<dbReference type="EMBL" id="CP042344">
    <property type="protein sequence ID" value="QEA14122.1"/>
    <property type="molecule type" value="Genomic_DNA"/>
</dbReference>
<keyword evidence="2" id="KW-0479">Metal-binding</keyword>
<organism evidence="4 5">
    <name type="scientific">Comamonas flocculans</name>
    <dbReference type="NCBI Taxonomy" id="2597701"/>
    <lineage>
        <taxon>Bacteria</taxon>
        <taxon>Pseudomonadati</taxon>
        <taxon>Pseudomonadota</taxon>
        <taxon>Betaproteobacteria</taxon>
        <taxon>Burkholderiales</taxon>
        <taxon>Comamonadaceae</taxon>
        <taxon>Comamonas</taxon>
    </lineage>
</organism>
<dbReference type="InterPro" id="IPR039261">
    <property type="entry name" value="FNR_nucleotide-bd"/>
</dbReference>
<reference evidence="4 5" key="1">
    <citation type="submission" date="2019-07" db="EMBL/GenBank/DDBJ databases">
        <title>Complete genome sequence of Comamonas sp. NLF 7-7 isolated from livestock.</title>
        <authorList>
            <person name="Kim D.H."/>
            <person name="Kim J.G."/>
        </authorList>
    </citation>
    <scope>NUCLEOTIDE SEQUENCE [LARGE SCALE GENOMIC DNA]</scope>
    <source>
        <strain evidence="4 5">NLF 7-7</strain>
    </source>
</reference>
<dbReference type="InterPro" id="IPR001433">
    <property type="entry name" value="OxRdtase_FAD/NAD-bd"/>
</dbReference>
<dbReference type="InterPro" id="IPR050415">
    <property type="entry name" value="MRET"/>
</dbReference>
<proteinExistence type="predicted"/>
<dbReference type="InterPro" id="IPR017938">
    <property type="entry name" value="Riboflavin_synthase-like_b-brl"/>
</dbReference>
<dbReference type="GO" id="GO:0051537">
    <property type="term" value="F:2 iron, 2 sulfur cluster binding"/>
    <property type="evidence" value="ECO:0007669"/>
    <property type="project" value="UniProtKB-KW"/>
</dbReference>
<dbReference type="GO" id="GO:0016491">
    <property type="term" value="F:oxidoreductase activity"/>
    <property type="evidence" value="ECO:0007669"/>
    <property type="project" value="InterPro"/>
</dbReference>
<dbReference type="InterPro" id="IPR017927">
    <property type="entry name" value="FAD-bd_FR_type"/>
</dbReference>
<dbReference type="PANTHER" id="PTHR47354">
    <property type="entry name" value="NADH OXIDOREDUCTASE HCR"/>
    <property type="match status" value="1"/>
</dbReference>
<keyword evidence="2" id="KW-0001">2Fe-2S</keyword>
<dbReference type="OrthoDB" id="9796486at2"/>
<dbReference type="Pfam" id="PF00175">
    <property type="entry name" value="NAD_binding_1"/>
    <property type="match status" value="1"/>
</dbReference>
<evidence type="ECO:0000256" key="1">
    <source>
        <dbReference type="ARBA" id="ARBA00001974"/>
    </source>
</evidence>
<protein>
    <submittedName>
        <fullName evidence="4">FAD-dependent oxidoreductase</fullName>
    </submittedName>
</protein>
<dbReference type="SUPFAM" id="SSF52343">
    <property type="entry name" value="Ferredoxin reductase-like, C-terminal NADP-linked domain"/>
    <property type="match status" value="1"/>
</dbReference>